<dbReference type="Gene3D" id="3.40.50.300">
    <property type="entry name" value="P-loop containing nucleotide triphosphate hydrolases"/>
    <property type="match status" value="1"/>
</dbReference>
<dbReference type="Gene3D" id="3.80.10.10">
    <property type="entry name" value="Ribonuclease Inhibitor"/>
    <property type="match status" value="1"/>
</dbReference>
<dbReference type="SUPFAM" id="SSF52540">
    <property type="entry name" value="P-loop containing nucleoside triphosphate hydrolases"/>
    <property type="match status" value="1"/>
</dbReference>
<dbReference type="Gene3D" id="3.40.50.10140">
    <property type="entry name" value="Toll/interleukin-1 receptor homology (TIR) domain"/>
    <property type="match status" value="1"/>
</dbReference>
<gene>
    <name evidence="2" type="ORF">RJT34_22195</name>
</gene>
<keyword evidence="3" id="KW-1185">Reference proteome</keyword>
<dbReference type="GO" id="GO:0006952">
    <property type="term" value="P:defense response"/>
    <property type="evidence" value="ECO:0007669"/>
    <property type="project" value="InterPro"/>
</dbReference>
<evidence type="ECO:0000313" key="3">
    <source>
        <dbReference type="Proteomes" id="UP001359559"/>
    </source>
</evidence>
<sequence>MSSFPSTFDSEICDANSFSDSDSNQVCEMFDDDESYVDFILKEHPSAGIDSESPKPAEQMLSFGDVDADAGMLSFGAEDDDADEPQLAVLENSGSLRAVDDLPGQRLREFEEQLAPDDGLDGLFLEVGDLKNAENVRHQTGEFGIAFQNLLSKKFPENLRSSCEGNKKYIIVGWKTALSKAASISGFVVMNSRNESEAIENIVENVTHLLDKKDLFIADHPVGVETRVQDIIQRLNSQRSNDVLILGIWGMGGVGKTTIGKSIYNEIGCKFDGRSFLAHGTKAIEGLVLKLPSTDTKCLRTKAFKKMKRLRLLYLAGVKLVGEFEYLSKDLRWLCWHGFPLTCIPTSFYQRNLVSIEMENSNIKLVWEEAQIMENLKILNLSHSHYLEQTPDFSNLPNLEKLILIDCPRLHEVSNTIGHLKKILLINLKDCISLRTLPRSIYKLKSLKTLILSGCLLIDKLEDDLEQMESLTTLIADKTAITRIPFSIVRSKSIGYISLCGYQGFSRDVFPSIIWSWMSPTNSLSSRVQTSASKSSLVPLKIPRSYSHNISSILEEVSELQSLWVECSSEHQLSQDVARILDALYATNSGELESIGTSSLVPNTKASTLFECKSPVHTSASKNSLKYFLIHMGMNCQAINTLKDSILQSMMEQCSDCLLPGDNYPNWLTFNNKGSSVVFDVPHVNGCNLKAVMCIVHHSAPDNITPHALKDMLVLNHTKTIIQLYKQDALASFSDEEWQRFLTSIEPGNKVEVVVVFGNRFTVKKTIVYLIYDESIDNRMGQCLELDKNVSASSGDEDVSAVECLAMVKDASISVSHVTWRKKIDGNFVVVTHTIGQVAATMSMSKIVAPSTHIIISGKLAVTDSSH</sequence>
<evidence type="ECO:0000259" key="1">
    <source>
        <dbReference type="Pfam" id="PF00931"/>
    </source>
</evidence>
<dbReference type="SUPFAM" id="SSF52058">
    <property type="entry name" value="L domain-like"/>
    <property type="match status" value="1"/>
</dbReference>
<accession>A0AAN9IVE3</accession>
<comment type="caution">
    <text evidence="2">The sequence shown here is derived from an EMBL/GenBank/DDBJ whole genome shotgun (WGS) entry which is preliminary data.</text>
</comment>
<dbReference type="EMBL" id="JAYKXN010000005">
    <property type="protein sequence ID" value="KAK7286874.1"/>
    <property type="molecule type" value="Genomic_DNA"/>
</dbReference>
<dbReference type="InterPro" id="IPR032675">
    <property type="entry name" value="LRR_dom_sf"/>
</dbReference>
<dbReference type="Proteomes" id="UP001359559">
    <property type="component" value="Unassembled WGS sequence"/>
</dbReference>
<proteinExistence type="predicted"/>
<organism evidence="2 3">
    <name type="scientific">Clitoria ternatea</name>
    <name type="common">Butterfly pea</name>
    <dbReference type="NCBI Taxonomy" id="43366"/>
    <lineage>
        <taxon>Eukaryota</taxon>
        <taxon>Viridiplantae</taxon>
        <taxon>Streptophyta</taxon>
        <taxon>Embryophyta</taxon>
        <taxon>Tracheophyta</taxon>
        <taxon>Spermatophyta</taxon>
        <taxon>Magnoliopsida</taxon>
        <taxon>eudicotyledons</taxon>
        <taxon>Gunneridae</taxon>
        <taxon>Pentapetalae</taxon>
        <taxon>rosids</taxon>
        <taxon>fabids</taxon>
        <taxon>Fabales</taxon>
        <taxon>Fabaceae</taxon>
        <taxon>Papilionoideae</taxon>
        <taxon>50 kb inversion clade</taxon>
        <taxon>NPAAA clade</taxon>
        <taxon>indigoferoid/millettioid clade</taxon>
        <taxon>Phaseoleae</taxon>
        <taxon>Clitoria</taxon>
    </lineage>
</organism>
<dbReference type="GO" id="GO:0043531">
    <property type="term" value="F:ADP binding"/>
    <property type="evidence" value="ECO:0007669"/>
    <property type="project" value="InterPro"/>
</dbReference>
<feature type="domain" description="NB-ARC" evidence="1">
    <location>
        <begin position="225"/>
        <end position="283"/>
    </location>
</feature>
<dbReference type="InterPro" id="IPR044974">
    <property type="entry name" value="Disease_R_plants"/>
</dbReference>
<evidence type="ECO:0000313" key="2">
    <source>
        <dbReference type="EMBL" id="KAK7286874.1"/>
    </source>
</evidence>
<name>A0AAN9IVE3_CLITE</name>
<dbReference type="Pfam" id="PF00931">
    <property type="entry name" value="NB-ARC"/>
    <property type="match status" value="1"/>
</dbReference>
<dbReference type="InterPro" id="IPR035897">
    <property type="entry name" value="Toll_tir_struct_dom_sf"/>
</dbReference>
<dbReference type="AlphaFoldDB" id="A0AAN9IVE3"/>
<dbReference type="InterPro" id="IPR002182">
    <property type="entry name" value="NB-ARC"/>
</dbReference>
<dbReference type="PANTHER" id="PTHR11017">
    <property type="entry name" value="LEUCINE-RICH REPEAT-CONTAINING PROTEIN"/>
    <property type="match status" value="1"/>
</dbReference>
<protein>
    <recommendedName>
        <fullName evidence="1">NB-ARC domain-containing protein</fullName>
    </recommendedName>
</protein>
<dbReference type="PANTHER" id="PTHR11017:SF271">
    <property type="entry name" value="DISEASE RESISTANCE PROTEIN (TIR-NBS-LRR CLASS) FAMILY"/>
    <property type="match status" value="1"/>
</dbReference>
<reference evidence="2 3" key="1">
    <citation type="submission" date="2024-01" db="EMBL/GenBank/DDBJ databases">
        <title>The genomes of 5 underutilized Papilionoideae crops provide insights into root nodulation and disease resistance.</title>
        <authorList>
            <person name="Yuan L."/>
        </authorList>
    </citation>
    <scope>NUCLEOTIDE SEQUENCE [LARGE SCALE GENOMIC DNA]</scope>
    <source>
        <strain evidence="2">LY-2023</strain>
        <tissue evidence="2">Leaf</tissue>
    </source>
</reference>
<dbReference type="InterPro" id="IPR027417">
    <property type="entry name" value="P-loop_NTPase"/>
</dbReference>